<organism evidence="1 2">
    <name type="scientific">Proteus appendicitidis</name>
    <dbReference type="NCBI Taxonomy" id="3034648"/>
    <lineage>
        <taxon>Bacteria</taxon>
        <taxon>Pseudomonadati</taxon>
        <taxon>Pseudomonadota</taxon>
        <taxon>Gammaproteobacteria</taxon>
        <taxon>Enterobacterales</taxon>
        <taxon>Morganellaceae</taxon>
        <taxon>Proteus</taxon>
    </lineage>
</organism>
<evidence type="ECO:0000313" key="1">
    <source>
        <dbReference type="EMBL" id="WIV86739.1"/>
    </source>
</evidence>
<dbReference type="RefSeq" id="WP_285804397.1">
    <property type="nucleotide sequence ID" value="NZ_CP127389.1"/>
</dbReference>
<sequence>MFQPHILVLSGRSNVGKTQSIKLVYDKIVTYVYKRLLIDFKGEIKVTNYLSKKATSDIKIMIEIGDFKIGVESQGDPVAPSKGLGRLYESLEFFDKENCHLIITTSRTNGNTVDYIKAYQNKYEIKWYEKKLESNEFMELGWERAANCMYEDALELYLLFINNNKYIKKEK</sequence>
<dbReference type="EMBL" id="CP127389">
    <property type="protein sequence ID" value="WIV86739.1"/>
    <property type="molecule type" value="Genomic_DNA"/>
</dbReference>
<evidence type="ECO:0000313" key="2">
    <source>
        <dbReference type="Proteomes" id="UP001226651"/>
    </source>
</evidence>
<proteinExistence type="predicted"/>
<reference evidence="1 2" key="1">
    <citation type="submission" date="2023-06" db="EMBL/GenBank/DDBJ databases">
        <title>Proteus appendicitidis sp. nov., isolated from the appendiceal pus of an appendicitis patient in Yongzhou, China.</title>
        <authorList>
            <person name="Cai X."/>
        </authorList>
    </citation>
    <scope>NUCLEOTIDE SEQUENCE [LARGE SCALE GENOMIC DNA]</scope>
    <source>
        <strain evidence="1 2">HZ0627</strain>
    </source>
</reference>
<accession>A0ABY8Y3F5</accession>
<dbReference type="Proteomes" id="UP001226651">
    <property type="component" value="Chromosome"/>
</dbReference>
<gene>
    <name evidence="1" type="ORF">QQS39_09575</name>
</gene>
<protein>
    <submittedName>
        <fullName evidence="1">Uncharacterized protein</fullName>
    </submittedName>
</protein>
<keyword evidence="2" id="KW-1185">Reference proteome</keyword>
<name>A0ABY8Y3F5_9GAMM</name>